<accession>A0ABW8Q2D7</accession>
<dbReference type="Pfam" id="PF14743">
    <property type="entry name" value="DNA_ligase_OB_2"/>
    <property type="match status" value="1"/>
</dbReference>
<evidence type="ECO:0000256" key="4">
    <source>
        <dbReference type="ARBA" id="ARBA00022763"/>
    </source>
</evidence>
<dbReference type="InterPro" id="IPR050326">
    <property type="entry name" value="NAD_dep_DNA_ligaseB"/>
</dbReference>
<dbReference type="EMBL" id="JBJGEB010000001">
    <property type="protein sequence ID" value="MFK7641260.1"/>
    <property type="molecule type" value="Genomic_DNA"/>
</dbReference>
<dbReference type="SUPFAM" id="SSF56091">
    <property type="entry name" value="DNA ligase/mRNA capping enzyme, catalytic domain"/>
    <property type="match status" value="1"/>
</dbReference>
<name>A0ABW8Q2D7_9NEIS</name>
<evidence type="ECO:0000256" key="2">
    <source>
        <dbReference type="ARBA" id="ARBA00022598"/>
    </source>
</evidence>
<proteinExistence type="predicted"/>
<dbReference type="Pfam" id="PF01068">
    <property type="entry name" value="DNA_ligase_A_M"/>
    <property type="match status" value="1"/>
</dbReference>
<dbReference type="EC" id="6.5.1.1" evidence="10"/>
<keyword evidence="5" id="KW-0234">DNA repair</keyword>
<comment type="caution">
    <text evidence="10">The sequence shown here is derived from an EMBL/GenBank/DDBJ whole genome shotgun (WGS) entry which is preliminary data.</text>
</comment>
<dbReference type="RefSeq" id="WP_405385375.1">
    <property type="nucleotide sequence ID" value="NZ_JBJGEB010000001.1"/>
</dbReference>
<keyword evidence="11" id="KW-1185">Reference proteome</keyword>
<dbReference type="PANTHER" id="PTHR47810:SF1">
    <property type="entry name" value="DNA LIGASE B"/>
    <property type="match status" value="1"/>
</dbReference>
<evidence type="ECO:0000256" key="7">
    <source>
        <dbReference type="SAM" id="SignalP"/>
    </source>
</evidence>
<comment type="catalytic activity">
    <reaction evidence="6">
        <text>ATP + (deoxyribonucleotide)n-3'-hydroxyl + 5'-phospho-(deoxyribonucleotide)m = (deoxyribonucleotide)n+m + AMP + diphosphate.</text>
        <dbReference type="EC" id="6.5.1.1"/>
    </reaction>
</comment>
<dbReference type="Proteomes" id="UP001621964">
    <property type="component" value="Unassembled WGS sequence"/>
</dbReference>
<dbReference type="GO" id="GO:0003910">
    <property type="term" value="F:DNA ligase (ATP) activity"/>
    <property type="evidence" value="ECO:0007669"/>
    <property type="project" value="UniProtKB-EC"/>
</dbReference>
<feature type="chain" id="PRO_5045263095" evidence="7">
    <location>
        <begin position="20"/>
        <end position="290"/>
    </location>
</feature>
<evidence type="ECO:0000256" key="6">
    <source>
        <dbReference type="ARBA" id="ARBA00034003"/>
    </source>
</evidence>
<dbReference type="NCBIfam" id="NF006592">
    <property type="entry name" value="PRK09125.1"/>
    <property type="match status" value="1"/>
</dbReference>
<protein>
    <submittedName>
        <fullName evidence="10">DNA ligase</fullName>
        <ecNumber evidence="10">6.5.1.1</ecNumber>
    </submittedName>
</protein>
<dbReference type="PANTHER" id="PTHR47810">
    <property type="entry name" value="DNA LIGASE"/>
    <property type="match status" value="1"/>
</dbReference>
<comment type="cofactor">
    <cofactor evidence="1">
        <name>a divalent metal cation</name>
        <dbReference type="ChEBI" id="CHEBI:60240"/>
    </cofactor>
</comment>
<feature type="domain" description="DNA ligase OB-like" evidence="9">
    <location>
        <begin position="222"/>
        <end position="286"/>
    </location>
</feature>
<evidence type="ECO:0000313" key="10">
    <source>
        <dbReference type="EMBL" id="MFK7641260.1"/>
    </source>
</evidence>
<evidence type="ECO:0000259" key="9">
    <source>
        <dbReference type="Pfam" id="PF14743"/>
    </source>
</evidence>
<evidence type="ECO:0000313" key="11">
    <source>
        <dbReference type="Proteomes" id="UP001621964"/>
    </source>
</evidence>
<keyword evidence="3" id="KW-0235">DNA replication</keyword>
<dbReference type="SUPFAM" id="SSF50249">
    <property type="entry name" value="Nucleic acid-binding proteins"/>
    <property type="match status" value="1"/>
</dbReference>
<evidence type="ECO:0000256" key="5">
    <source>
        <dbReference type="ARBA" id="ARBA00023204"/>
    </source>
</evidence>
<evidence type="ECO:0000256" key="3">
    <source>
        <dbReference type="ARBA" id="ARBA00022705"/>
    </source>
</evidence>
<feature type="signal peptide" evidence="7">
    <location>
        <begin position="1"/>
        <end position="19"/>
    </location>
</feature>
<organism evidence="10 11">
    <name type="scientific">Neisseria oralis</name>
    <dbReference type="NCBI Taxonomy" id="1107316"/>
    <lineage>
        <taxon>Bacteria</taxon>
        <taxon>Pseudomonadati</taxon>
        <taxon>Pseudomonadota</taxon>
        <taxon>Betaproteobacteria</taxon>
        <taxon>Neisseriales</taxon>
        <taxon>Neisseriaceae</taxon>
        <taxon>Neisseria</taxon>
    </lineage>
</organism>
<feature type="domain" description="ATP-dependent DNA ligase family profile" evidence="8">
    <location>
        <begin position="34"/>
        <end position="208"/>
    </location>
</feature>
<dbReference type="Gene3D" id="2.40.50.140">
    <property type="entry name" value="Nucleic acid-binding proteins"/>
    <property type="match status" value="1"/>
</dbReference>
<keyword evidence="2 10" id="KW-0436">Ligase</keyword>
<gene>
    <name evidence="10" type="ORF">ACI43T_01920</name>
</gene>
<sequence length="290" mass="32484">MKIIIPICTALCISLPASASGLLLAQEYKNQEIAGWAMSEKLDGVRAYWDGKRLISRQGHPFTPPAGYTRNFPLNERVQATLEIPAGYTRNFPPYPIDGELYTSRGRFEQISAAVRSDKSDWRGIKLHVFDVPKAAGNLYQRLAVLQSWLETHPEAPIVVIRQIPARDRAHAQTFLKEIEAQGGEGVMLRNPNHPYAAGRSSQLLKLKSRHDAECTVTQHYEGKGKNAGRLGAVGCKNQYGEFRIGSGFKDQDRDNPPPVGSTITYRYRGFTQKGTPRFATFVRIRQDSR</sequence>
<reference evidence="10 11" key="1">
    <citation type="submission" date="2024-11" db="EMBL/GenBank/DDBJ databases">
        <authorList>
            <person name="Mikucki A.G."/>
            <person name="Kahler C.M."/>
        </authorList>
    </citation>
    <scope>NUCLEOTIDE SEQUENCE [LARGE SCALE GENOMIC DNA]</scope>
    <source>
        <strain evidence="10 11">EXNM717</strain>
    </source>
</reference>
<evidence type="ECO:0000256" key="1">
    <source>
        <dbReference type="ARBA" id="ARBA00001968"/>
    </source>
</evidence>
<dbReference type="InterPro" id="IPR029319">
    <property type="entry name" value="DNA_ligase_OB"/>
</dbReference>
<keyword evidence="4" id="KW-0227">DNA damage</keyword>
<dbReference type="InterPro" id="IPR012340">
    <property type="entry name" value="NA-bd_OB-fold"/>
</dbReference>
<dbReference type="InterPro" id="IPR012310">
    <property type="entry name" value="DNA_ligase_ATP-dep_cent"/>
</dbReference>
<evidence type="ECO:0000259" key="8">
    <source>
        <dbReference type="Pfam" id="PF01068"/>
    </source>
</evidence>
<dbReference type="CDD" id="cd07896">
    <property type="entry name" value="Adenylation_kDNA_ligase_like"/>
    <property type="match status" value="1"/>
</dbReference>
<dbReference type="CDD" id="cd08041">
    <property type="entry name" value="OBF_kDNA_ligase_like"/>
    <property type="match status" value="1"/>
</dbReference>
<dbReference type="Gene3D" id="3.30.470.30">
    <property type="entry name" value="DNA ligase/mRNA capping enzyme"/>
    <property type="match status" value="1"/>
</dbReference>
<keyword evidence="7" id="KW-0732">Signal</keyword>